<evidence type="ECO:0000313" key="2">
    <source>
        <dbReference type="EMBL" id="URN94153.1"/>
    </source>
</evidence>
<dbReference type="Proteomes" id="UP001056756">
    <property type="component" value="Chromosome"/>
</dbReference>
<dbReference type="EMBL" id="CP097899">
    <property type="protein sequence ID" value="URN94153.1"/>
    <property type="molecule type" value="Genomic_DNA"/>
</dbReference>
<sequence>MDKRFSRTATLYTILFLGMLVFAVVAFFYGMNIGTNRVEAKYAHLNEEKVDKTNYVYQQQELASFYLTVYSPYREFQLDWSEALHNISNKKVSNVSSLYKELEGQASKKAIEAASYNLQNAGQLGEAQQNYIRSLNQFEKVAATLQKKSSSITYEQIIELLKSNESYQTAVSQALKGQDIYFETMNLWAISIDPNIPTDFDENVSQKISTWSKYPLVIKNEIIANYLAEQNDFVEFLPHDLTSAIDQFITSGQAEAMNLTTIDGIITLLLNTSAVRPGDYNLNKNKLYSQEFLPQIPFFYPNVE</sequence>
<keyword evidence="1" id="KW-1133">Transmembrane helix</keyword>
<keyword evidence="1" id="KW-0812">Transmembrane</keyword>
<gene>
    <name evidence="2" type="ORF">NAG76_20385</name>
</gene>
<evidence type="ECO:0000256" key="1">
    <source>
        <dbReference type="SAM" id="Phobius"/>
    </source>
</evidence>
<organism evidence="2 3">
    <name type="scientific">Candidatus Pristimantibacillus lignocellulolyticus</name>
    <dbReference type="NCBI Taxonomy" id="2994561"/>
    <lineage>
        <taxon>Bacteria</taxon>
        <taxon>Bacillati</taxon>
        <taxon>Bacillota</taxon>
        <taxon>Bacilli</taxon>
        <taxon>Bacillales</taxon>
        <taxon>Paenibacillaceae</taxon>
        <taxon>Candidatus Pristimantibacillus</taxon>
    </lineage>
</organism>
<dbReference type="KEGG" id="plig:NAG76_20385"/>
<protein>
    <submittedName>
        <fullName evidence="2">Uncharacterized protein</fullName>
    </submittedName>
</protein>
<accession>A0A9J6ZEB8</accession>
<keyword evidence="1" id="KW-0472">Membrane</keyword>
<dbReference type="AlphaFoldDB" id="A0A9J6ZEB8"/>
<proteinExistence type="predicted"/>
<name>A0A9J6ZEB8_9BACL</name>
<evidence type="ECO:0000313" key="3">
    <source>
        <dbReference type="Proteomes" id="UP001056756"/>
    </source>
</evidence>
<feature type="transmembrane region" description="Helical" evidence="1">
    <location>
        <begin position="12"/>
        <end position="31"/>
    </location>
</feature>
<reference evidence="2" key="1">
    <citation type="submission" date="2022-05" db="EMBL/GenBank/DDBJ databases">
        <title>Novel bacterial taxa in a minimal lignocellulolytic consortium and its capacity to transform plastics disclosed by genome-resolved metagenomics.</title>
        <authorList>
            <person name="Rodriguez C.A.D."/>
            <person name="Diaz-Garcia L."/>
            <person name="Herrera K."/>
            <person name="Tarazona N.A."/>
            <person name="Sproer C."/>
            <person name="Overmann J."/>
            <person name="Jimenez D.J."/>
        </authorList>
    </citation>
    <scope>NUCLEOTIDE SEQUENCE</scope>
    <source>
        <strain evidence="2">MAG5</strain>
    </source>
</reference>